<comment type="caution">
    <text evidence="1">The sequence shown here is derived from an EMBL/GenBank/DDBJ whole genome shotgun (WGS) entry which is preliminary data.</text>
</comment>
<organism evidence="1 2">
    <name type="scientific">Bacillus badius</name>
    <dbReference type="NCBI Taxonomy" id="1455"/>
    <lineage>
        <taxon>Bacteria</taxon>
        <taxon>Bacillati</taxon>
        <taxon>Bacillota</taxon>
        <taxon>Bacilli</taxon>
        <taxon>Bacillales</taxon>
        <taxon>Bacillaceae</taxon>
        <taxon>Pseudobacillus</taxon>
    </lineage>
</organism>
<dbReference type="InterPro" id="IPR022555">
    <property type="entry name" value="DUF2577"/>
</dbReference>
<evidence type="ECO:0000313" key="2">
    <source>
        <dbReference type="Proteomes" id="UP000031982"/>
    </source>
</evidence>
<reference evidence="1 2" key="1">
    <citation type="submission" date="2015-01" db="EMBL/GenBank/DDBJ databases">
        <title>Genome Assembly of Bacillus badius MTCC 1458.</title>
        <authorList>
            <person name="Verma A."/>
            <person name="Khatri I."/>
            <person name="Mual P."/>
            <person name="Subramanian S."/>
            <person name="Krishnamurthi S."/>
        </authorList>
    </citation>
    <scope>NUCLEOTIDE SEQUENCE [LARGE SCALE GENOMIC DNA]</scope>
    <source>
        <strain evidence="1 2">MTCC 1458</strain>
    </source>
</reference>
<evidence type="ECO:0008006" key="3">
    <source>
        <dbReference type="Google" id="ProtNLM"/>
    </source>
</evidence>
<dbReference type="RefSeq" id="WP_041113253.1">
    <property type="nucleotide sequence ID" value="NZ_JARTHD010000016.1"/>
</dbReference>
<keyword evidence="2" id="KW-1185">Reference proteome</keyword>
<dbReference type="Proteomes" id="UP000031982">
    <property type="component" value="Unassembled WGS sequence"/>
</dbReference>
<dbReference type="EMBL" id="JXLP01000002">
    <property type="protein sequence ID" value="KIL79600.1"/>
    <property type="molecule type" value="Genomic_DNA"/>
</dbReference>
<sequence length="115" mass="12812">MRHIPREKSDPFTDFAKMMKEQGYNKDVKLDFATVIATSPLEVKIDGNGAETSSLTPLAHLMPAYYPAHIIFNDSLGERDATIMIDNGLEVGDRVMVVYDDTGNKIFGFILDKEG</sequence>
<proteinExistence type="predicted"/>
<name>A0ABR5AXY3_BACBA</name>
<evidence type="ECO:0000313" key="1">
    <source>
        <dbReference type="EMBL" id="KIL79600.1"/>
    </source>
</evidence>
<accession>A0ABR5AXY3</accession>
<gene>
    <name evidence="1" type="ORF">SD77_2054</name>
</gene>
<dbReference type="Pfam" id="PF10844">
    <property type="entry name" value="DUF2577"/>
    <property type="match status" value="1"/>
</dbReference>
<protein>
    <recommendedName>
        <fullName evidence="3">DUF2577 domain-containing protein</fullName>
    </recommendedName>
</protein>